<evidence type="ECO:0000313" key="2">
    <source>
        <dbReference type="EMBL" id="SDW41091.1"/>
    </source>
</evidence>
<sequence>MTRILTFVAVLLCAMPVLAQEFSSYEEYQNFLDKKMKNREFSTVIRDLGGADEYTEHQLDRAQAQLRDVVPFYLTDTGIIKRVELENGFSQELRGYWNDKNSYIYFYALLHERDYDFVVVQFYINTSPEELFTRF</sequence>
<dbReference type="STRING" id="985054.SAMN05444358_101748"/>
<gene>
    <name evidence="2" type="ORF">SAMN05444358_101748</name>
</gene>
<evidence type="ECO:0000256" key="1">
    <source>
        <dbReference type="SAM" id="SignalP"/>
    </source>
</evidence>
<keyword evidence="3" id="KW-1185">Reference proteome</keyword>
<feature type="chain" id="PRO_5010238168" description="DUF3887 domain-containing protein" evidence="1">
    <location>
        <begin position="20"/>
        <end position="135"/>
    </location>
</feature>
<evidence type="ECO:0008006" key="4">
    <source>
        <dbReference type="Google" id="ProtNLM"/>
    </source>
</evidence>
<dbReference type="AlphaFoldDB" id="A0A1H2TB20"/>
<proteinExistence type="predicted"/>
<feature type="signal peptide" evidence="1">
    <location>
        <begin position="1"/>
        <end position="19"/>
    </location>
</feature>
<dbReference type="Proteomes" id="UP000183400">
    <property type="component" value="Unassembled WGS sequence"/>
</dbReference>
<name>A0A1H2TB20_9RHOB</name>
<reference evidence="3" key="1">
    <citation type="submission" date="2016-10" db="EMBL/GenBank/DDBJ databases">
        <authorList>
            <person name="Varghese N."/>
            <person name="Submissions S."/>
        </authorList>
    </citation>
    <scope>NUCLEOTIDE SEQUENCE [LARGE SCALE GENOMIC DNA]</scope>
    <source>
        <strain evidence="3">DSM 27839</strain>
    </source>
</reference>
<dbReference type="EMBL" id="FNNP01000001">
    <property type="protein sequence ID" value="SDW41091.1"/>
    <property type="molecule type" value="Genomic_DNA"/>
</dbReference>
<dbReference type="OrthoDB" id="7742632at2"/>
<organism evidence="2 3">
    <name type="scientific">Ruegeria halocynthiae</name>
    <dbReference type="NCBI Taxonomy" id="985054"/>
    <lineage>
        <taxon>Bacteria</taxon>
        <taxon>Pseudomonadati</taxon>
        <taxon>Pseudomonadota</taxon>
        <taxon>Alphaproteobacteria</taxon>
        <taxon>Rhodobacterales</taxon>
        <taxon>Roseobacteraceae</taxon>
        <taxon>Ruegeria</taxon>
    </lineage>
</organism>
<protein>
    <recommendedName>
        <fullName evidence="4">DUF3887 domain-containing protein</fullName>
    </recommendedName>
</protein>
<keyword evidence="1" id="KW-0732">Signal</keyword>
<accession>A0A1H2TB20</accession>
<evidence type="ECO:0000313" key="3">
    <source>
        <dbReference type="Proteomes" id="UP000183400"/>
    </source>
</evidence>
<dbReference type="RefSeq" id="WP_074734550.1">
    <property type="nucleotide sequence ID" value="NZ_FNNP01000001.1"/>
</dbReference>